<proteinExistence type="predicted"/>
<reference evidence="2" key="1">
    <citation type="submission" date="2021-02" db="EMBL/GenBank/DDBJ databases">
        <authorList>
            <person name="Nowell W R."/>
        </authorList>
    </citation>
    <scope>NUCLEOTIDE SEQUENCE</scope>
</reference>
<keyword evidence="6" id="KW-1185">Reference proteome</keyword>
<feature type="transmembrane region" description="Helical" evidence="1">
    <location>
        <begin position="29"/>
        <end position="52"/>
    </location>
</feature>
<gene>
    <name evidence="2" type="ORF">GPM918_LOCUS7408</name>
    <name evidence="3" type="ORF">OVA965_LOCUS21029</name>
    <name evidence="4" type="ORF">SRO942_LOCUS7408</name>
    <name evidence="5" type="ORF">TMI583_LOCUS21583</name>
</gene>
<sequence length="92" mass="10055">MVKMGLFVAARFLGNEMSRRGTVPPLNRLRIIFAFAAAIVLFVFGVVAAVQIRHNPNSPNDSNVVIAAVISFIGMVIYIAEAVARNRKSRLV</sequence>
<dbReference type="AlphaFoldDB" id="A0A813Y486"/>
<evidence type="ECO:0000313" key="5">
    <source>
        <dbReference type="EMBL" id="CAF3931450.1"/>
    </source>
</evidence>
<dbReference type="Proteomes" id="UP000681722">
    <property type="component" value="Unassembled WGS sequence"/>
</dbReference>
<evidence type="ECO:0000313" key="2">
    <source>
        <dbReference type="EMBL" id="CAF0877066.1"/>
    </source>
</evidence>
<dbReference type="EMBL" id="CAJOBC010001211">
    <property type="protein sequence ID" value="CAF3663816.1"/>
    <property type="molecule type" value="Genomic_DNA"/>
</dbReference>
<keyword evidence="1" id="KW-0472">Membrane</keyword>
<organism evidence="2 6">
    <name type="scientific">Didymodactylos carnosus</name>
    <dbReference type="NCBI Taxonomy" id="1234261"/>
    <lineage>
        <taxon>Eukaryota</taxon>
        <taxon>Metazoa</taxon>
        <taxon>Spiralia</taxon>
        <taxon>Gnathifera</taxon>
        <taxon>Rotifera</taxon>
        <taxon>Eurotatoria</taxon>
        <taxon>Bdelloidea</taxon>
        <taxon>Philodinida</taxon>
        <taxon>Philodinidae</taxon>
        <taxon>Didymodactylos</taxon>
    </lineage>
</organism>
<keyword evidence="1" id="KW-1133">Transmembrane helix</keyword>
<accession>A0A813Y486</accession>
<evidence type="ECO:0000313" key="3">
    <source>
        <dbReference type="EMBL" id="CAF1138970.1"/>
    </source>
</evidence>
<dbReference type="EMBL" id="CAJNOK010011388">
    <property type="protein sequence ID" value="CAF1138970.1"/>
    <property type="molecule type" value="Genomic_DNA"/>
</dbReference>
<protein>
    <submittedName>
        <fullName evidence="2">Uncharacterized protein</fullName>
    </submittedName>
</protein>
<evidence type="ECO:0000313" key="6">
    <source>
        <dbReference type="Proteomes" id="UP000663829"/>
    </source>
</evidence>
<evidence type="ECO:0000256" key="1">
    <source>
        <dbReference type="SAM" id="Phobius"/>
    </source>
</evidence>
<dbReference type="Proteomes" id="UP000663829">
    <property type="component" value="Unassembled WGS sequence"/>
</dbReference>
<dbReference type="EMBL" id="CAJNOQ010001211">
    <property type="protein sequence ID" value="CAF0877066.1"/>
    <property type="molecule type" value="Genomic_DNA"/>
</dbReference>
<feature type="transmembrane region" description="Helical" evidence="1">
    <location>
        <begin position="64"/>
        <end position="84"/>
    </location>
</feature>
<dbReference type="Proteomes" id="UP000677228">
    <property type="component" value="Unassembled WGS sequence"/>
</dbReference>
<name>A0A813Y486_9BILA</name>
<comment type="caution">
    <text evidence="2">The sequence shown here is derived from an EMBL/GenBank/DDBJ whole genome shotgun (WGS) entry which is preliminary data.</text>
</comment>
<evidence type="ECO:0000313" key="4">
    <source>
        <dbReference type="EMBL" id="CAF3663816.1"/>
    </source>
</evidence>
<keyword evidence="1" id="KW-0812">Transmembrane</keyword>
<dbReference type="Proteomes" id="UP000682733">
    <property type="component" value="Unassembled WGS sequence"/>
</dbReference>
<dbReference type="OrthoDB" id="10054913at2759"/>
<dbReference type="EMBL" id="CAJOBA010025532">
    <property type="protein sequence ID" value="CAF3931450.1"/>
    <property type="molecule type" value="Genomic_DNA"/>
</dbReference>